<sequence length="252" mass="23730">MDEAGVEGKAMSFLIATPDLLTTAATDLAGIRSAITAANAAAAGPTAQLQAAAADEISAAIAAVFGSHAQTYQTFSAQAAAFHDQFVQAMNGAGSAYAAAESVNVQQTLFDAINAPTQTLLNRPLIGNGANGTAADPNGKPGGLLYGNGGNGFSQAAGSGLAGGAGGAAGLIGNGGSGGAGGSGVAAGGAGGNGGAGGTGGWLWGNGGAGGAGANGVAGAAGTSLGQAGGNGGNGGDRHRRRRRQRRQRPTR</sequence>
<reference evidence="3 4" key="1">
    <citation type="submission" date="2017-02" db="EMBL/GenBank/DDBJ databases">
        <title>The new phylogeny of genus Mycobacterium.</title>
        <authorList>
            <person name="Tortoli E."/>
            <person name="Trovato A."/>
            <person name="Cirillo D.M."/>
        </authorList>
    </citation>
    <scope>NUCLEOTIDE SEQUENCE [LARGE SCALE GENOMIC DNA]</scope>
    <source>
        <strain evidence="3 4">DSM 45057</strain>
    </source>
</reference>
<dbReference type="InterPro" id="IPR048996">
    <property type="entry name" value="PGRS_rpt"/>
</dbReference>
<organism evidence="3 4">
    <name type="scientific">Mycobacterium angelicum</name>
    <dbReference type="NCBI Taxonomy" id="470074"/>
    <lineage>
        <taxon>Bacteria</taxon>
        <taxon>Bacillati</taxon>
        <taxon>Actinomycetota</taxon>
        <taxon>Actinomycetes</taxon>
        <taxon>Mycobacteriales</taxon>
        <taxon>Mycobacteriaceae</taxon>
        <taxon>Mycobacterium</taxon>
    </lineage>
</organism>
<protein>
    <recommendedName>
        <fullName evidence="2">PE domain-containing protein</fullName>
    </recommendedName>
</protein>
<dbReference type="SUPFAM" id="SSF140459">
    <property type="entry name" value="PE/PPE dimer-like"/>
    <property type="match status" value="1"/>
</dbReference>
<accession>A0A1W9ZF48</accession>
<dbReference type="InterPro" id="IPR038332">
    <property type="entry name" value="PPE_sf"/>
</dbReference>
<feature type="compositionally biased region" description="Low complexity" evidence="1">
    <location>
        <begin position="217"/>
        <end position="226"/>
    </location>
</feature>
<dbReference type="EMBL" id="MVHE01000060">
    <property type="protein sequence ID" value="ORA13896.1"/>
    <property type="molecule type" value="Genomic_DNA"/>
</dbReference>
<feature type="domain" description="PE" evidence="2">
    <location>
        <begin position="14"/>
        <end position="104"/>
    </location>
</feature>
<name>A0A1W9ZF48_MYCAN</name>
<proteinExistence type="predicted"/>
<dbReference type="Gene3D" id="1.10.287.850">
    <property type="entry name" value="HP0062-like domain"/>
    <property type="match status" value="1"/>
</dbReference>
<dbReference type="Pfam" id="PF00934">
    <property type="entry name" value="PE"/>
    <property type="match status" value="1"/>
</dbReference>
<feature type="compositionally biased region" description="Basic residues" evidence="1">
    <location>
        <begin position="238"/>
        <end position="252"/>
    </location>
</feature>
<feature type="region of interest" description="Disordered" evidence="1">
    <location>
        <begin position="213"/>
        <end position="252"/>
    </location>
</feature>
<dbReference type="InterPro" id="IPR000084">
    <property type="entry name" value="PE-PGRS_N"/>
</dbReference>
<dbReference type="Proteomes" id="UP000192284">
    <property type="component" value="Unassembled WGS sequence"/>
</dbReference>
<feature type="non-terminal residue" evidence="3">
    <location>
        <position position="252"/>
    </location>
</feature>
<evidence type="ECO:0000313" key="3">
    <source>
        <dbReference type="EMBL" id="ORA13896.1"/>
    </source>
</evidence>
<dbReference type="Pfam" id="PF21526">
    <property type="entry name" value="PGRS"/>
    <property type="match status" value="1"/>
</dbReference>
<keyword evidence="4" id="KW-1185">Reference proteome</keyword>
<evidence type="ECO:0000256" key="1">
    <source>
        <dbReference type="SAM" id="MobiDB-lite"/>
    </source>
</evidence>
<dbReference type="AlphaFoldDB" id="A0A1W9ZF48"/>
<evidence type="ECO:0000259" key="2">
    <source>
        <dbReference type="Pfam" id="PF00934"/>
    </source>
</evidence>
<gene>
    <name evidence="3" type="ORF">BST12_23410</name>
</gene>
<comment type="caution">
    <text evidence="3">The sequence shown here is derived from an EMBL/GenBank/DDBJ whole genome shotgun (WGS) entry which is preliminary data.</text>
</comment>
<evidence type="ECO:0000313" key="4">
    <source>
        <dbReference type="Proteomes" id="UP000192284"/>
    </source>
</evidence>